<reference evidence="1" key="1">
    <citation type="submission" date="2015-06" db="EMBL/GenBank/DDBJ databases">
        <authorList>
            <person name="Joergensen T."/>
        </authorList>
    </citation>
    <scope>NUCLEOTIDE SEQUENCE</scope>
    <source>
        <strain evidence="1">RGRH0215</strain>
    </source>
</reference>
<dbReference type="AlphaFoldDB" id="A0A0H5QDN7"/>
<evidence type="ECO:0000313" key="1">
    <source>
        <dbReference type="EMBL" id="CRY94232.1"/>
    </source>
</evidence>
<accession>A0A0H5QDN7</accession>
<reference evidence="1" key="2">
    <citation type="submission" date="2015-07" db="EMBL/GenBank/DDBJ databases">
        <title>Plasmids, circular viruses and viroids from rat gut.</title>
        <authorList>
            <person name="Jorgensen T.J."/>
            <person name="Hansen M.A."/>
            <person name="Xu Z."/>
            <person name="Tabak M.A."/>
            <person name="Sorensen S.J."/>
            <person name="Hansen L.H."/>
        </authorList>
    </citation>
    <scope>NUCLEOTIDE SEQUENCE</scope>
    <source>
        <strain evidence="1">RGRH0215</strain>
    </source>
</reference>
<organism evidence="1">
    <name type="scientific">uncultured prokaryote</name>
    <dbReference type="NCBI Taxonomy" id="198431"/>
    <lineage>
        <taxon>unclassified sequences</taxon>
        <taxon>environmental samples</taxon>
    </lineage>
</organism>
<sequence length="80" mass="9110">MFNFQTFLTPIERTVSVFDALTGHFVCFYSEPVSKETLDDAEEIRSFYVKAIEVALDARKAINEFQCSCAKMISKTESDV</sequence>
<proteinExistence type="predicted"/>
<name>A0A0H5QDN7_9ZZZZ</name>
<dbReference type="EMBL" id="LN852893">
    <property type="protein sequence ID" value="CRY94232.1"/>
    <property type="molecule type" value="Genomic_DNA"/>
</dbReference>
<protein>
    <submittedName>
        <fullName evidence="1">Uncharacterized protein</fullName>
    </submittedName>
</protein>